<name>A0A8J3JB10_9ACTN</name>
<sequence>MTRFLLLLLYVCSYPSRRARLVALVLRRRAQWRRILRAGRPGPRALHPLVRISRKLAEVSEHVNDLHLGSGRWGTLLSPRTELCLCWLITDLLARAACHDRAAHTTAARADVADALAALRRCIRLRRTASTRRLRLAHDLTTSLSDGGGLDGGRLLAETAARLATAITASGQEARSGLLELFFAVQRARMDVAGRQLVGLDALDAIVGLSHRVHHGNRDQPEAEFRCARHLSAILDDHFQLSGDPARRDESA</sequence>
<reference evidence="1 2" key="1">
    <citation type="submission" date="2021-01" db="EMBL/GenBank/DDBJ databases">
        <title>Whole genome shotgun sequence of Catellatospora bangladeshensis NBRC 107357.</title>
        <authorList>
            <person name="Komaki H."/>
            <person name="Tamura T."/>
        </authorList>
    </citation>
    <scope>NUCLEOTIDE SEQUENCE [LARGE SCALE GENOMIC DNA]</scope>
    <source>
        <strain evidence="1 2">NBRC 107357</strain>
    </source>
</reference>
<dbReference type="RefSeq" id="WP_203745995.1">
    <property type="nucleotide sequence ID" value="NZ_BONF01000014.1"/>
</dbReference>
<organism evidence="1 2">
    <name type="scientific">Catellatospora bangladeshensis</name>
    <dbReference type="NCBI Taxonomy" id="310355"/>
    <lineage>
        <taxon>Bacteria</taxon>
        <taxon>Bacillati</taxon>
        <taxon>Actinomycetota</taxon>
        <taxon>Actinomycetes</taxon>
        <taxon>Micromonosporales</taxon>
        <taxon>Micromonosporaceae</taxon>
        <taxon>Catellatospora</taxon>
    </lineage>
</organism>
<comment type="caution">
    <text evidence="1">The sequence shown here is derived from an EMBL/GenBank/DDBJ whole genome shotgun (WGS) entry which is preliminary data.</text>
</comment>
<accession>A0A8J3JB10</accession>
<dbReference type="Proteomes" id="UP000601223">
    <property type="component" value="Unassembled WGS sequence"/>
</dbReference>
<dbReference type="EMBL" id="BONF01000014">
    <property type="protein sequence ID" value="GIF81527.1"/>
    <property type="molecule type" value="Genomic_DNA"/>
</dbReference>
<gene>
    <name evidence="1" type="ORF">Cba03nite_28760</name>
</gene>
<evidence type="ECO:0000313" key="2">
    <source>
        <dbReference type="Proteomes" id="UP000601223"/>
    </source>
</evidence>
<protein>
    <submittedName>
        <fullName evidence="1">Uncharacterized protein</fullName>
    </submittedName>
</protein>
<keyword evidence="2" id="KW-1185">Reference proteome</keyword>
<evidence type="ECO:0000313" key="1">
    <source>
        <dbReference type="EMBL" id="GIF81527.1"/>
    </source>
</evidence>
<dbReference type="AlphaFoldDB" id="A0A8J3JB10"/>
<proteinExistence type="predicted"/>